<dbReference type="AlphaFoldDB" id="A0A261FBM3"/>
<sequence length="187" mass="21815">MYPSVLLSFGGIKILFVQQTIQQIHQRDIQDDGDLQHLRHAPMDPPDQLLGKTSWEKAYALCKRLSAMFFLTKRIRIFEPIRASCARCESDELDIQTAFHSFINSPRRTLQKQILPRSMSTFCAPAGTRTLDTRIYPLQMIAIPTIFCRNYIRGNFYRIKPVLSVNLSFVREMRERKSITIFVQFLL</sequence>
<reference evidence="1 2" key="1">
    <citation type="journal article" date="2017" name="BMC Genomics">
        <title>Comparative genomic and phylogenomic analyses of the Bifidobacteriaceae family.</title>
        <authorList>
            <person name="Lugli G.A."/>
            <person name="Milani C."/>
            <person name="Turroni F."/>
            <person name="Duranti S."/>
            <person name="Mancabelli L."/>
            <person name="Mangifesta M."/>
            <person name="Ferrario C."/>
            <person name="Modesto M."/>
            <person name="Mattarelli P."/>
            <person name="Jiri K."/>
            <person name="van Sinderen D."/>
            <person name="Ventura M."/>
        </authorList>
    </citation>
    <scope>NUCLEOTIDE SEQUENCE [LARGE SCALE GENOMIC DNA]</scope>
    <source>
        <strain evidence="1 2">LMG 21773</strain>
    </source>
</reference>
<accession>A0A261FBM3</accession>
<comment type="caution">
    <text evidence="1">The sequence shown here is derived from an EMBL/GenBank/DDBJ whole genome shotgun (WGS) entry which is preliminary data.</text>
</comment>
<name>A0A261FBM3_9BIFI</name>
<evidence type="ECO:0000313" key="1">
    <source>
        <dbReference type="EMBL" id="OZG56504.1"/>
    </source>
</evidence>
<proteinExistence type="predicted"/>
<gene>
    <name evidence="1" type="ORF">AEAE_0992</name>
</gene>
<evidence type="ECO:0000313" key="2">
    <source>
        <dbReference type="Proteomes" id="UP000228976"/>
    </source>
</evidence>
<dbReference type="EMBL" id="MWWU01000002">
    <property type="protein sequence ID" value="OZG56504.1"/>
    <property type="molecule type" value="Genomic_DNA"/>
</dbReference>
<dbReference type="Proteomes" id="UP000228976">
    <property type="component" value="Unassembled WGS sequence"/>
</dbReference>
<organism evidence="1 2">
    <name type="scientific">Aeriscardovia aeriphila</name>
    <dbReference type="NCBI Taxonomy" id="218139"/>
    <lineage>
        <taxon>Bacteria</taxon>
        <taxon>Bacillati</taxon>
        <taxon>Actinomycetota</taxon>
        <taxon>Actinomycetes</taxon>
        <taxon>Bifidobacteriales</taxon>
        <taxon>Bifidobacteriaceae</taxon>
        <taxon>Aeriscardovia</taxon>
    </lineage>
</organism>
<protein>
    <submittedName>
        <fullName evidence="1">Uncharacterized protein</fullName>
    </submittedName>
</protein>
<keyword evidence="2" id="KW-1185">Reference proteome</keyword>